<dbReference type="Gene3D" id="1.10.10.820">
    <property type="match status" value="1"/>
</dbReference>
<keyword evidence="1" id="KW-0547">Nucleotide-binding</keyword>
<feature type="non-terminal residue" evidence="11">
    <location>
        <position position="1"/>
    </location>
</feature>
<keyword evidence="8" id="KW-0472">Membrane</keyword>
<comment type="caution">
    <text evidence="6">Lacks conserved residue(s) required for the propagation of feature annotation.</text>
</comment>
<dbReference type="GO" id="GO:0016459">
    <property type="term" value="C:myosin complex"/>
    <property type="evidence" value="ECO:0007669"/>
    <property type="project" value="UniProtKB-KW"/>
</dbReference>
<dbReference type="InterPro" id="IPR000857">
    <property type="entry name" value="MyTH4_dom"/>
</dbReference>
<dbReference type="Pfam" id="PF00784">
    <property type="entry name" value="MyTH4"/>
    <property type="match status" value="1"/>
</dbReference>
<dbReference type="Gene3D" id="3.40.850.10">
    <property type="entry name" value="Kinesin motor domain"/>
    <property type="match status" value="2"/>
</dbReference>
<dbReference type="SMART" id="SM00242">
    <property type="entry name" value="MYSc"/>
    <property type="match status" value="1"/>
</dbReference>
<feature type="transmembrane region" description="Helical" evidence="8">
    <location>
        <begin position="383"/>
        <end position="408"/>
    </location>
</feature>
<sequence>TESTKQCLAFIAECTSSDNSVEQKLLSTNPILESFGNAKTVRNNNSSRFGKYIQIYFDGNGKIVGATNTNYLLEKIRVVQCVEIERNYHIFYQLVKAADAKMVLRDISNYGYLKGVSDVPGINDVHDFGEVLTAMTDIGLDSKEVNWVMQMCAAILWLGNVTIESKEKDVGITQKSSSITEAGQEALQIASSLLGLPPQALAQALTNRTFAVRGGAATLIGLSQEEALTNRDSLSKYMYDRMFDWIVNRLNKALQLQDYWNIGYFWFEIFEHNSFEQLCINFTNEKLQQHFDEHTFKMEEMLYRKEGINFDSVNYVDNQPILDLIEKKKTGLLPILDEQTRMPKTNDQTTFQAFCLTHKATSHFKPFVKKDGHFVITHYAGEVVYDVTCLIISNILYIILSIFIYFFGGQIQKKIFFFFFNLIFIGVSAGFLDKNRDSLQADLIALLGKAQFEFIPVLFPDAIDSSKTKKLSLGAQFQEQLNSLMTTLHGTEPHYIRCIKPNSDKLSDKFVVDIRLIDFSITNQTNKTCKLTYSGVFEAVKIRKSGYPFRKDHSDFWKRYRVVNLNKKYPDDRKKACQILINDMKMKGDVQLGNTMVLYRAEEHNEMELKRNIALNSTVEFLQRVWRRWDASHLYVEMKRVKPILDAAIAKREIQALEDAISETANVEYDMKLIRYVSYYQFLKQRLIREKELLEDITKMLDLPEIDNVVEDLRKLVAEAKELEINNELVQDAEAQIEIFEAKQKATRVLTDAIEEIKEEKLKEGINLAELAGYLPDEPLLVKAKQLVASLEKEREIITVLEELSKKGGYIQEGDAISYEELQVKVEEAERFGSFRVEKNKEMVERCKALVKLRTVVEEVLESKEQKDMDRLKELVETMARTDDSWSKHAEIVGANAVLHKFFNNEEVEQLQDAIGQAMSEMDHVALKFQLDEAKRKQIDETKAPVLTDAAKLLESIEEIRRLLTEGMKETNLMDVRDGLQKAANIGYSKAIVKKADSYFTQLNSFHAKAEAALQSFNINEMKNLLDVARQWNVNNEQVTQMKDLVFNTSPEKLLQMQLAKAVQNKDTKLVCKITYKLKTVFFEKNSNKFEWDKFPKLLNPKAWAKTARTPFGRDKLRTEFFVFTKNPIHHPLTDLRTSTEKSDVTSTAVSKFSVLKNEALQMFKNIMGYMGDRHYAQPILLVRDIVKKCMTHLPLRNEVFCQLIKQLTKNPRRVSEERGWNLMVVLLDTFAPSTDLENYLEHWLRTNPPPHKHPQFFVALLHQTMFQGSRTEVPSTEEIDSLLRGK</sequence>
<dbReference type="PROSITE" id="PS51016">
    <property type="entry name" value="MYTH4"/>
    <property type="match status" value="1"/>
</dbReference>
<keyword evidence="8" id="KW-1133">Transmembrane helix</keyword>
<comment type="caution">
    <text evidence="11">The sequence shown here is derived from an EMBL/GenBank/DDBJ whole genome shotgun (WGS) entry which is preliminary data.</text>
</comment>
<reference evidence="11 12" key="1">
    <citation type="journal article" date="2013" name="Curr. Biol.">
        <title>The Genome of the Foraminiferan Reticulomyxa filosa.</title>
        <authorList>
            <person name="Glockner G."/>
            <person name="Hulsmann N."/>
            <person name="Schleicher M."/>
            <person name="Noegel A.A."/>
            <person name="Eichinger L."/>
            <person name="Gallinger C."/>
            <person name="Pawlowski J."/>
            <person name="Sierra R."/>
            <person name="Euteneuer U."/>
            <person name="Pillet L."/>
            <person name="Moustafa A."/>
            <person name="Platzer M."/>
            <person name="Groth M."/>
            <person name="Szafranski K."/>
            <person name="Schliwa M."/>
        </authorList>
    </citation>
    <scope>NUCLEOTIDE SEQUENCE [LARGE SCALE GENOMIC DNA]</scope>
</reference>
<evidence type="ECO:0000313" key="12">
    <source>
        <dbReference type="Proteomes" id="UP000023152"/>
    </source>
</evidence>
<evidence type="ECO:0000256" key="1">
    <source>
        <dbReference type="ARBA" id="ARBA00022741"/>
    </source>
</evidence>
<keyword evidence="5 6" id="KW-0009">Actin-binding</keyword>
<feature type="transmembrane region" description="Helical" evidence="8">
    <location>
        <begin position="415"/>
        <end position="432"/>
    </location>
</feature>
<keyword evidence="3 6" id="KW-0518">Myosin</keyword>
<evidence type="ECO:0000256" key="6">
    <source>
        <dbReference type="PROSITE-ProRule" id="PRU00782"/>
    </source>
</evidence>
<gene>
    <name evidence="11" type="ORF">RFI_23073</name>
</gene>
<dbReference type="Gene3D" id="1.20.58.530">
    <property type="match status" value="2"/>
</dbReference>
<feature type="domain" description="MyTH4" evidence="9">
    <location>
        <begin position="1124"/>
        <end position="1284"/>
    </location>
</feature>
<name>X6MMI9_RETFI</name>
<evidence type="ECO:0000256" key="7">
    <source>
        <dbReference type="SAM" id="Coils"/>
    </source>
</evidence>
<dbReference type="Proteomes" id="UP000023152">
    <property type="component" value="Unassembled WGS sequence"/>
</dbReference>
<evidence type="ECO:0000313" key="11">
    <source>
        <dbReference type="EMBL" id="ETO14295.1"/>
    </source>
</evidence>
<proteinExistence type="inferred from homology"/>
<dbReference type="Gene3D" id="1.20.120.720">
    <property type="entry name" value="Myosin VI head, motor domain, U50 subdomain"/>
    <property type="match status" value="2"/>
</dbReference>
<dbReference type="GO" id="GO:0005737">
    <property type="term" value="C:cytoplasm"/>
    <property type="evidence" value="ECO:0007669"/>
    <property type="project" value="TreeGrafter"/>
</dbReference>
<dbReference type="EMBL" id="ASPP01020109">
    <property type="protein sequence ID" value="ETO14295.1"/>
    <property type="molecule type" value="Genomic_DNA"/>
</dbReference>
<keyword evidence="12" id="KW-1185">Reference proteome</keyword>
<dbReference type="PANTHER" id="PTHR13140:SF706">
    <property type="entry name" value="DILUTE CLASS UNCONVENTIONAL MYOSIN, ISOFORM C"/>
    <property type="match status" value="1"/>
</dbReference>
<dbReference type="GO" id="GO:0007015">
    <property type="term" value="P:actin filament organization"/>
    <property type="evidence" value="ECO:0007669"/>
    <property type="project" value="TreeGrafter"/>
</dbReference>
<keyword evidence="8" id="KW-0812">Transmembrane</keyword>
<dbReference type="GO" id="GO:0016020">
    <property type="term" value="C:membrane"/>
    <property type="evidence" value="ECO:0007669"/>
    <property type="project" value="TreeGrafter"/>
</dbReference>
<dbReference type="InterPro" id="IPR038185">
    <property type="entry name" value="MyTH4_dom_sf"/>
</dbReference>
<dbReference type="InterPro" id="IPR027417">
    <property type="entry name" value="P-loop_NTPase"/>
</dbReference>
<dbReference type="SMART" id="SM00139">
    <property type="entry name" value="MyTH4"/>
    <property type="match status" value="1"/>
</dbReference>
<evidence type="ECO:0000256" key="2">
    <source>
        <dbReference type="ARBA" id="ARBA00022840"/>
    </source>
</evidence>
<dbReference type="PANTHER" id="PTHR13140">
    <property type="entry name" value="MYOSIN"/>
    <property type="match status" value="1"/>
</dbReference>
<dbReference type="GO" id="GO:0051015">
    <property type="term" value="F:actin filament binding"/>
    <property type="evidence" value="ECO:0007669"/>
    <property type="project" value="TreeGrafter"/>
</dbReference>
<dbReference type="Pfam" id="PF00063">
    <property type="entry name" value="Myosin_head"/>
    <property type="match status" value="2"/>
</dbReference>
<dbReference type="Gene3D" id="1.25.40.530">
    <property type="entry name" value="MyTH4 domain"/>
    <property type="match status" value="1"/>
</dbReference>
<evidence type="ECO:0000256" key="4">
    <source>
        <dbReference type="ARBA" id="ARBA00023175"/>
    </source>
</evidence>
<dbReference type="GO" id="GO:0000146">
    <property type="term" value="F:microfilament motor activity"/>
    <property type="evidence" value="ECO:0007669"/>
    <property type="project" value="TreeGrafter"/>
</dbReference>
<evidence type="ECO:0000256" key="3">
    <source>
        <dbReference type="ARBA" id="ARBA00023123"/>
    </source>
</evidence>
<evidence type="ECO:0000259" key="9">
    <source>
        <dbReference type="PROSITE" id="PS51016"/>
    </source>
</evidence>
<organism evidence="11 12">
    <name type="scientific">Reticulomyxa filosa</name>
    <dbReference type="NCBI Taxonomy" id="46433"/>
    <lineage>
        <taxon>Eukaryota</taxon>
        <taxon>Sar</taxon>
        <taxon>Rhizaria</taxon>
        <taxon>Retaria</taxon>
        <taxon>Foraminifera</taxon>
        <taxon>Monothalamids</taxon>
        <taxon>Reticulomyxidae</taxon>
        <taxon>Reticulomyxa</taxon>
    </lineage>
</organism>
<dbReference type="OMA" id="MKQIRDN"/>
<dbReference type="PROSITE" id="PS51456">
    <property type="entry name" value="MYOSIN_MOTOR"/>
    <property type="match status" value="1"/>
</dbReference>
<evidence type="ECO:0000259" key="10">
    <source>
        <dbReference type="PROSITE" id="PS51456"/>
    </source>
</evidence>
<accession>X6MMI9</accession>
<dbReference type="OrthoDB" id="6108017at2759"/>
<feature type="non-terminal residue" evidence="11">
    <location>
        <position position="1287"/>
    </location>
</feature>
<evidence type="ECO:0000256" key="8">
    <source>
        <dbReference type="SAM" id="Phobius"/>
    </source>
</evidence>
<dbReference type="InterPro" id="IPR001609">
    <property type="entry name" value="Myosin_head_motor_dom-like"/>
</dbReference>
<dbReference type="Gene3D" id="1.20.5.4820">
    <property type="match status" value="1"/>
</dbReference>
<protein>
    <submittedName>
        <fullName evidence="11">Rab GTPase binding protein</fullName>
    </submittedName>
</protein>
<dbReference type="SUPFAM" id="SSF52540">
    <property type="entry name" value="P-loop containing nucleoside triphosphate hydrolases"/>
    <property type="match status" value="1"/>
</dbReference>
<feature type="domain" description="Myosin motor" evidence="10">
    <location>
        <begin position="1"/>
        <end position="612"/>
    </location>
</feature>
<evidence type="ECO:0000256" key="5">
    <source>
        <dbReference type="ARBA" id="ARBA00023203"/>
    </source>
</evidence>
<keyword evidence="7" id="KW-0175">Coiled coil</keyword>
<comment type="similarity">
    <text evidence="6">Belongs to the TRAFAC class myosin-kinesin ATPase superfamily. Myosin family.</text>
</comment>
<keyword evidence="4" id="KW-0505">Motor protein</keyword>
<dbReference type="GO" id="GO:0005524">
    <property type="term" value="F:ATP binding"/>
    <property type="evidence" value="ECO:0007669"/>
    <property type="project" value="UniProtKB-KW"/>
</dbReference>
<dbReference type="InterPro" id="IPR036961">
    <property type="entry name" value="Kinesin_motor_dom_sf"/>
</dbReference>
<feature type="coiled-coil region" evidence="7">
    <location>
        <begin position="706"/>
        <end position="763"/>
    </location>
</feature>
<dbReference type="PRINTS" id="PR00193">
    <property type="entry name" value="MYOSINHEAVY"/>
</dbReference>
<keyword evidence="2" id="KW-0067">ATP-binding</keyword>